<evidence type="ECO:0000313" key="4">
    <source>
        <dbReference type="Proteomes" id="UP001107558"/>
    </source>
</evidence>
<gene>
    <name evidence="3" type="ORF">PVAND_003819</name>
</gene>
<dbReference type="EMBL" id="JADBJN010000003">
    <property type="protein sequence ID" value="KAG5673802.1"/>
    <property type="molecule type" value="Genomic_DNA"/>
</dbReference>
<feature type="domain" description="Chitin-binding type-2" evidence="2">
    <location>
        <begin position="62"/>
        <end position="125"/>
    </location>
</feature>
<evidence type="ECO:0000256" key="1">
    <source>
        <dbReference type="SAM" id="SignalP"/>
    </source>
</evidence>
<dbReference type="OrthoDB" id="10059269at2759"/>
<dbReference type="Proteomes" id="UP001107558">
    <property type="component" value="Chromosome 3"/>
</dbReference>
<dbReference type="InterPro" id="IPR052976">
    <property type="entry name" value="Scoloptoxin-like"/>
</dbReference>
<dbReference type="Pfam" id="PF01607">
    <property type="entry name" value="CBM_14"/>
    <property type="match status" value="1"/>
</dbReference>
<accession>A0A9J6BVQ2</accession>
<feature type="chain" id="PRO_5039896257" description="Chitin-binding type-2 domain-containing protein" evidence="1">
    <location>
        <begin position="20"/>
        <end position="156"/>
    </location>
</feature>
<sequence length="156" mass="17784">MGSLRNIMILSFVASIAVAIKIKDYQFGYIEEKKEEPQQDFSKIPGIPGHDYPIYHEVPETNFDCRSVPAVPGIYANVETGCQAYHVCHDGREGHQGSKFLCTNGTIFNQKIFACDWWHNVDCNEAVHYYKLNLDPELNPYTEKEAKAAKKAHLIY</sequence>
<dbReference type="Gene3D" id="2.170.140.10">
    <property type="entry name" value="Chitin binding domain"/>
    <property type="match status" value="1"/>
</dbReference>
<keyword evidence="1" id="KW-0732">Signal</keyword>
<dbReference type="SUPFAM" id="SSF57625">
    <property type="entry name" value="Invertebrate chitin-binding proteins"/>
    <property type="match status" value="1"/>
</dbReference>
<dbReference type="PROSITE" id="PS50940">
    <property type="entry name" value="CHIT_BIND_II"/>
    <property type="match status" value="1"/>
</dbReference>
<name>A0A9J6BVQ2_POLVA</name>
<dbReference type="SMART" id="SM00494">
    <property type="entry name" value="ChtBD2"/>
    <property type="match status" value="1"/>
</dbReference>
<dbReference type="PANTHER" id="PTHR22933">
    <property type="entry name" value="FI18007P1-RELATED"/>
    <property type="match status" value="1"/>
</dbReference>
<dbReference type="InterPro" id="IPR036508">
    <property type="entry name" value="Chitin-bd_dom_sf"/>
</dbReference>
<dbReference type="PANTHER" id="PTHR22933:SF43">
    <property type="entry name" value="LP10131P"/>
    <property type="match status" value="1"/>
</dbReference>
<dbReference type="InterPro" id="IPR002557">
    <property type="entry name" value="Chitin-bd_dom"/>
</dbReference>
<protein>
    <recommendedName>
        <fullName evidence="2">Chitin-binding type-2 domain-containing protein</fullName>
    </recommendedName>
</protein>
<evidence type="ECO:0000313" key="3">
    <source>
        <dbReference type="EMBL" id="KAG5673802.1"/>
    </source>
</evidence>
<organism evidence="3 4">
    <name type="scientific">Polypedilum vanderplanki</name>
    <name type="common">Sleeping chironomid midge</name>
    <dbReference type="NCBI Taxonomy" id="319348"/>
    <lineage>
        <taxon>Eukaryota</taxon>
        <taxon>Metazoa</taxon>
        <taxon>Ecdysozoa</taxon>
        <taxon>Arthropoda</taxon>
        <taxon>Hexapoda</taxon>
        <taxon>Insecta</taxon>
        <taxon>Pterygota</taxon>
        <taxon>Neoptera</taxon>
        <taxon>Endopterygota</taxon>
        <taxon>Diptera</taxon>
        <taxon>Nematocera</taxon>
        <taxon>Chironomoidea</taxon>
        <taxon>Chironomidae</taxon>
        <taxon>Chironominae</taxon>
        <taxon>Polypedilum</taxon>
        <taxon>Polypedilum</taxon>
    </lineage>
</organism>
<reference evidence="3" key="1">
    <citation type="submission" date="2021-03" db="EMBL/GenBank/DDBJ databases">
        <title>Chromosome level genome of the anhydrobiotic midge Polypedilum vanderplanki.</title>
        <authorList>
            <person name="Yoshida Y."/>
            <person name="Kikawada T."/>
            <person name="Gusev O."/>
        </authorList>
    </citation>
    <scope>NUCLEOTIDE SEQUENCE</scope>
    <source>
        <strain evidence="3">NIAS01</strain>
        <tissue evidence="3">Whole body or cell culture</tissue>
    </source>
</reference>
<proteinExistence type="predicted"/>
<evidence type="ECO:0000259" key="2">
    <source>
        <dbReference type="PROSITE" id="PS50940"/>
    </source>
</evidence>
<feature type="signal peptide" evidence="1">
    <location>
        <begin position="1"/>
        <end position="19"/>
    </location>
</feature>
<keyword evidence="4" id="KW-1185">Reference proteome</keyword>
<comment type="caution">
    <text evidence="3">The sequence shown here is derived from an EMBL/GenBank/DDBJ whole genome shotgun (WGS) entry which is preliminary data.</text>
</comment>
<dbReference type="GO" id="GO:0005576">
    <property type="term" value="C:extracellular region"/>
    <property type="evidence" value="ECO:0007669"/>
    <property type="project" value="InterPro"/>
</dbReference>
<dbReference type="GO" id="GO:0008061">
    <property type="term" value="F:chitin binding"/>
    <property type="evidence" value="ECO:0007669"/>
    <property type="project" value="InterPro"/>
</dbReference>
<dbReference type="AlphaFoldDB" id="A0A9J6BVQ2"/>